<name>A0A074Y7P6_AURSE</name>
<feature type="transmembrane region" description="Helical" evidence="1">
    <location>
        <begin position="6"/>
        <end position="28"/>
    </location>
</feature>
<dbReference type="Proteomes" id="UP000030641">
    <property type="component" value="Unassembled WGS sequence"/>
</dbReference>
<evidence type="ECO:0000313" key="4">
    <source>
        <dbReference type="Proteomes" id="UP000030641"/>
    </source>
</evidence>
<feature type="transmembrane region" description="Helical" evidence="1">
    <location>
        <begin position="68"/>
        <end position="90"/>
    </location>
</feature>
<dbReference type="InParanoid" id="A0A074Y7P6"/>
<dbReference type="HOGENOM" id="CLU_064985_0_2_1"/>
<feature type="domain" description="DUF7702" evidence="2">
    <location>
        <begin position="2"/>
        <end position="243"/>
    </location>
</feature>
<sequence>MLSYRNDVFIAVLIFYSCTALFSTTRLVQHGLRKTASERLLLTFSIGRILCAAFQLATISYPRNTSVWAGYVTTFSICVSILLSASLVLLKRLAERAGSDFPKVAGRDSMRFCQLLVMIGLILGVAGGIRADQSWGTTGSYSPDSLQKASIVIFIISWALVVSMAIHILRKAHSALLNSQKIAIGVFAISLPLLAVRIIYSAISIFGNPRSFSSIYGDVTIMLCMALIEEAIVVILYEILAFITLEVDVRGRSVDSEFDSLSATETGTIAGKQ</sequence>
<dbReference type="STRING" id="1043005.A0A074Y7P6"/>
<feature type="transmembrane region" description="Helical" evidence="1">
    <location>
        <begin position="182"/>
        <end position="207"/>
    </location>
</feature>
<keyword evidence="4" id="KW-1185">Reference proteome</keyword>
<feature type="transmembrane region" description="Helical" evidence="1">
    <location>
        <begin position="149"/>
        <end position="170"/>
    </location>
</feature>
<accession>A0A074Y7P6</accession>
<dbReference type="PANTHER" id="PTHR42109">
    <property type="entry name" value="UNPLACED GENOMIC SCAFFOLD UM_SCAF_CONTIG_1.265, WHOLE GENOME SHOTGUN SEQUENCE"/>
    <property type="match status" value="1"/>
</dbReference>
<dbReference type="OMA" id="LCKTHGF"/>
<dbReference type="PANTHER" id="PTHR42109:SF2">
    <property type="entry name" value="INTEGRAL MEMBRANE PROTEIN"/>
    <property type="match status" value="1"/>
</dbReference>
<evidence type="ECO:0000256" key="1">
    <source>
        <dbReference type="SAM" id="Phobius"/>
    </source>
</evidence>
<proteinExistence type="predicted"/>
<keyword evidence="1" id="KW-0812">Transmembrane</keyword>
<dbReference type="RefSeq" id="XP_013342311.1">
    <property type="nucleotide sequence ID" value="XM_013486857.1"/>
</dbReference>
<keyword evidence="1" id="KW-1133">Transmembrane helix</keyword>
<gene>
    <name evidence="3" type="ORF">AUEXF2481DRAFT_41448</name>
</gene>
<feature type="transmembrane region" description="Helical" evidence="1">
    <location>
        <begin position="111"/>
        <end position="129"/>
    </location>
</feature>
<evidence type="ECO:0000313" key="3">
    <source>
        <dbReference type="EMBL" id="KEQ93710.1"/>
    </source>
</evidence>
<dbReference type="EMBL" id="KL584764">
    <property type="protein sequence ID" value="KEQ93710.1"/>
    <property type="molecule type" value="Genomic_DNA"/>
</dbReference>
<organism evidence="3 4">
    <name type="scientific">Aureobasidium subglaciale (strain EXF-2481)</name>
    <name type="common">Aureobasidium pullulans var. subglaciale</name>
    <dbReference type="NCBI Taxonomy" id="1043005"/>
    <lineage>
        <taxon>Eukaryota</taxon>
        <taxon>Fungi</taxon>
        <taxon>Dikarya</taxon>
        <taxon>Ascomycota</taxon>
        <taxon>Pezizomycotina</taxon>
        <taxon>Dothideomycetes</taxon>
        <taxon>Dothideomycetidae</taxon>
        <taxon>Dothideales</taxon>
        <taxon>Saccotheciaceae</taxon>
        <taxon>Aureobasidium</taxon>
    </lineage>
</organism>
<dbReference type="Pfam" id="PF24800">
    <property type="entry name" value="DUF7702"/>
    <property type="match status" value="1"/>
</dbReference>
<dbReference type="GeneID" id="25366871"/>
<protein>
    <recommendedName>
        <fullName evidence="2">DUF7702 domain-containing protein</fullName>
    </recommendedName>
</protein>
<dbReference type="PROSITE" id="PS51257">
    <property type="entry name" value="PROKAR_LIPOPROTEIN"/>
    <property type="match status" value="1"/>
</dbReference>
<feature type="transmembrane region" description="Helical" evidence="1">
    <location>
        <begin position="219"/>
        <end position="243"/>
    </location>
</feature>
<evidence type="ECO:0000259" key="2">
    <source>
        <dbReference type="Pfam" id="PF24800"/>
    </source>
</evidence>
<reference evidence="3 4" key="1">
    <citation type="journal article" date="2014" name="BMC Genomics">
        <title>Genome sequencing of four Aureobasidium pullulans varieties: biotechnological potential, stress tolerance, and description of new species.</title>
        <authorList>
            <person name="Gostin Ar C."/>
            <person name="Ohm R.A."/>
            <person name="Kogej T."/>
            <person name="Sonjak S."/>
            <person name="Turk M."/>
            <person name="Zajc J."/>
            <person name="Zalar P."/>
            <person name="Grube M."/>
            <person name="Sun H."/>
            <person name="Han J."/>
            <person name="Sharma A."/>
            <person name="Chiniquy J."/>
            <person name="Ngan C.Y."/>
            <person name="Lipzen A."/>
            <person name="Barry K."/>
            <person name="Grigoriev I.V."/>
            <person name="Gunde-Cimerman N."/>
        </authorList>
    </citation>
    <scope>NUCLEOTIDE SEQUENCE [LARGE SCALE GENOMIC DNA]</scope>
    <source>
        <strain evidence="3 4">EXF-2481</strain>
    </source>
</reference>
<dbReference type="AlphaFoldDB" id="A0A074Y7P6"/>
<dbReference type="OrthoDB" id="2560628at2759"/>
<feature type="transmembrane region" description="Helical" evidence="1">
    <location>
        <begin position="40"/>
        <end position="62"/>
    </location>
</feature>
<keyword evidence="1" id="KW-0472">Membrane</keyword>
<dbReference type="InterPro" id="IPR056119">
    <property type="entry name" value="DUF7702"/>
</dbReference>